<evidence type="ECO:0000313" key="2">
    <source>
        <dbReference type="EMBL" id="KIP07515.1"/>
    </source>
</evidence>
<protein>
    <submittedName>
        <fullName evidence="2">Uncharacterized protein</fullName>
    </submittedName>
</protein>
<keyword evidence="3" id="KW-1185">Reference proteome</keyword>
<organism evidence="2 3">
    <name type="scientific">Phlebiopsis gigantea (strain 11061_1 CR5-6)</name>
    <name type="common">White-rot fungus</name>
    <name type="synonym">Peniophora gigantea</name>
    <dbReference type="NCBI Taxonomy" id="745531"/>
    <lineage>
        <taxon>Eukaryota</taxon>
        <taxon>Fungi</taxon>
        <taxon>Dikarya</taxon>
        <taxon>Basidiomycota</taxon>
        <taxon>Agaricomycotina</taxon>
        <taxon>Agaricomycetes</taxon>
        <taxon>Polyporales</taxon>
        <taxon>Phanerochaetaceae</taxon>
        <taxon>Phlebiopsis</taxon>
    </lineage>
</organism>
<reference evidence="2 3" key="1">
    <citation type="journal article" date="2014" name="PLoS Genet.">
        <title>Analysis of the Phlebiopsis gigantea genome, transcriptome and secretome provides insight into its pioneer colonization strategies of wood.</title>
        <authorList>
            <person name="Hori C."/>
            <person name="Ishida T."/>
            <person name="Igarashi K."/>
            <person name="Samejima M."/>
            <person name="Suzuki H."/>
            <person name="Master E."/>
            <person name="Ferreira P."/>
            <person name="Ruiz-Duenas F.J."/>
            <person name="Held B."/>
            <person name="Canessa P."/>
            <person name="Larrondo L.F."/>
            <person name="Schmoll M."/>
            <person name="Druzhinina I.S."/>
            <person name="Kubicek C.P."/>
            <person name="Gaskell J.A."/>
            <person name="Kersten P."/>
            <person name="St John F."/>
            <person name="Glasner J."/>
            <person name="Sabat G."/>
            <person name="Splinter BonDurant S."/>
            <person name="Syed K."/>
            <person name="Yadav J."/>
            <person name="Mgbeahuruike A.C."/>
            <person name="Kovalchuk A."/>
            <person name="Asiegbu F.O."/>
            <person name="Lackner G."/>
            <person name="Hoffmeister D."/>
            <person name="Rencoret J."/>
            <person name="Gutierrez A."/>
            <person name="Sun H."/>
            <person name="Lindquist E."/>
            <person name="Barry K."/>
            <person name="Riley R."/>
            <person name="Grigoriev I.V."/>
            <person name="Henrissat B."/>
            <person name="Kues U."/>
            <person name="Berka R.M."/>
            <person name="Martinez A.T."/>
            <person name="Covert S.F."/>
            <person name="Blanchette R.A."/>
            <person name="Cullen D."/>
        </authorList>
    </citation>
    <scope>NUCLEOTIDE SEQUENCE [LARGE SCALE GENOMIC DNA]</scope>
    <source>
        <strain evidence="2 3">11061_1 CR5-6</strain>
    </source>
</reference>
<name>A0A0C3SB07_PHLG1</name>
<dbReference type="Proteomes" id="UP000053257">
    <property type="component" value="Unassembled WGS sequence"/>
</dbReference>
<accession>A0A0C3SB07</accession>
<dbReference type="AlphaFoldDB" id="A0A0C3SB07"/>
<feature type="region of interest" description="Disordered" evidence="1">
    <location>
        <begin position="68"/>
        <end position="126"/>
    </location>
</feature>
<feature type="compositionally biased region" description="Low complexity" evidence="1">
    <location>
        <begin position="93"/>
        <end position="126"/>
    </location>
</feature>
<evidence type="ECO:0000313" key="3">
    <source>
        <dbReference type="Proteomes" id="UP000053257"/>
    </source>
</evidence>
<evidence type="ECO:0000256" key="1">
    <source>
        <dbReference type="SAM" id="MobiDB-lite"/>
    </source>
</evidence>
<gene>
    <name evidence="2" type="ORF">PHLGIDRAFT_416221</name>
</gene>
<sequence>MIKLLPSITSPAQLFSFGLPDSYQAFSTSVYNAAPAITYSQDDVQHSHSVHTDAPLHHWASLSTRSLPSVASTPHPIPTMRLNVPRAHPYRKPSASYTSRSLSRSPSSESSPLLSPSYSTSAPSASPLLSPTYSHAMAQNNRHATPTIMINNAVATNVASPRRIPLPQSCAIRPGYRPNYRVSFKTNGVPGFRIGDALHNPNFSVDDGDTPVLADCADRKVHVFIDIPNTVSPTNGFYLSTVWLDPRSGKYYPYVRKNFAIEVAMVVLRARFGKHAARVLSKPMQNDGTYATKDIDDLWVSSVSSGPMARWVLDIDEVQYV</sequence>
<dbReference type="HOGENOM" id="CLU_866306_0_0_1"/>
<proteinExistence type="predicted"/>
<dbReference type="EMBL" id="KN840496">
    <property type="protein sequence ID" value="KIP07515.1"/>
    <property type="molecule type" value="Genomic_DNA"/>
</dbReference>